<keyword evidence="4" id="KW-0238">DNA-binding</keyword>
<evidence type="ECO:0008006" key="9">
    <source>
        <dbReference type="Google" id="ProtNLM"/>
    </source>
</evidence>
<proteinExistence type="predicted"/>
<dbReference type="InterPro" id="IPR051089">
    <property type="entry name" value="prtT"/>
</dbReference>
<keyword evidence="3" id="KW-0805">Transcription regulation</keyword>
<dbReference type="RefSeq" id="XP_033428256.1">
    <property type="nucleotide sequence ID" value="XM_033569450.1"/>
</dbReference>
<dbReference type="GO" id="GO:0009893">
    <property type="term" value="P:positive regulation of metabolic process"/>
    <property type="evidence" value="ECO:0007669"/>
    <property type="project" value="UniProtKB-ARBA"/>
</dbReference>
<evidence type="ECO:0000256" key="2">
    <source>
        <dbReference type="ARBA" id="ARBA00022833"/>
    </source>
</evidence>
<accession>A0A5M9MPE8</accession>
<keyword evidence="5" id="KW-0804">Transcription</keyword>
<keyword evidence="6" id="KW-0539">Nucleus</keyword>
<evidence type="ECO:0000256" key="3">
    <source>
        <dbReference type="ARBA" id="ARBA00023015"/>
    </source>
</evidence>
<dbReference type="OrthoDB" id="5226580at2759"/>
<evidence type="ECO:0000256" key="1">
    <source>
        <dbReference type="ARBA" id="ARBA00004123"/>
    </source>
</evidence>
<evidence type="ECO:0000313" key="7">
    <source>
        <dbReference type="EMBL" id="KAA8648895.1"/>
    </source>
</evidence>
<dbReference type="GO" id="GO:0000981">
    <property type="term" value="F:DNA-binding transcription factor activity, RNA polymerase II-specific"/>
    <property type="evidence" value="ECO:0007669"/>
    <property type="project" value="InterPro"/>
</dbReference>
<gene>
    <name evidence="7" type="ORF">ATNIH1004_004782</name>
</gene>
<evidence type="ECO:0000256" key="5">
    <source>
        <dbReference type="ARBA" id="ARBA00023163"/>
    </source>
</evidence>
<dbReference type="GO" id="GO:0005634">
    <property type="term" value="C:nucleus"/>
    <property type="evidence" value="ECO:0007669"/>
    <property type="project" value="UniProtKB-SubCell"/>
</dbReference>
<dbReference type="VEuPathDB" id="FungiDB:EYZ11_006046"/>
<sequence>MVKRERKRSCRRCVELKVKCAVNEGSNRCQRCFRLDHACVFPDMSTRRPKSRIDALQEKVDGLLFQLGHNTGTSNAGKLNSDPTSPCPIPDLLTQAGPLLEKFRSVKMPQFPFVVIPSTTTAWTLQNQSPFLFLAIMAASTEDNPVLQKTLDQQLKQRIGLNIIMNNERSMDLLLGLLVHIAWDHYRWETVHTEMFLLLQLAMTLVADLGLQTGGLTMKSISISAGCKAGRTSDELVASAEGKRAFLGVFYLCSLLSLFRPQLHMKHTDWIDHCCASLSENPEYPTDRILRTYIDSQSLKYTPEDTLPLEIQHPNHPHDALIDNWTHFFELKSRPVLLLGQLLERPSPSKIHLSTLIASTETFLVSFPTIPADRAVHLPLSFHTYVWYALLSLSKTLLLADAEWARSLGLEARVYDCAGAVMMRYEKLSSGEDFWSNSHRTIGKMVTWLKGQMTQRREAASQEIGHHGVDSATGFDDLGVDWDADLWQQTIEGSWFFPMFSPGRDS</sequence>
<dbReference type="Gene3D" id="4.10.240.10">
    <property type="entry name" value="Zn(2)-C6 fungal-type DNA-binding domain"/>
    <property type="match status" value="1"/>
</dbReference>
<reference evidence="7 8" key="1">
    <citation type="submission" date="2019-08" db="EMBL/GenBank/DDBJ databases">
        <title>The genome sequence of a newly discovered highly antifungal drug resistant Aspergillus species, Aspergillus tanneri NIH 1004.</title>
        <authorList>
            <person name="Mounaud S."/>
            <person name="Singh I."/>
            <person name="Joardar V."/>
            <person name="Pakala S."/>
            <person name="Pakala S."/>
            <person name="Venepally P."/>
            <person name="Chung J.K."/>
            <person name="Losada L."/>
            <person name="Nierman W.C."/>
        </authorList>
    </citation>
    <scope>NUCLEOTIDE SEQUENCE [LARGE SCALE GENOMIC DNA]</scope>
    <source>
        <strain evidence="7 8">NIH1004</strain>
    </source>
</reference>
<protein>
    <recommendedName>
        <fullName evidence="9">Zn(2)-C6 fungal-type domain-containing protein</fullName>
    </recommendedName>
</protein>
<keyword evidence="2" id="KW-0862">Zinc</keyword>
<dbReference type="SUPFAM" id="SSF57701">
    <property type="entry name" value="Zn2/Cys6 DNA-binding domain"/>
    <property type="match status" value="1"/>
</dbReference>
<evidence type="ECO:0000256" key="4">
    <source>
        <dbReference type="ARBA" id="ARBA00023125"/>
    </source>
</evidence>
<name>A0A5M9MPE8_9EURO</name>
<dbReference type="GO" id="GO:0000976">
    <property type="term" value="F:transcription cis-regulatory region binding"/>
    <property type="evidence" value="ECO:0007669"/>
    <property type="project" value="TreeGrafter"/>
</dbReference>
<dbReference type="PANTHER" id="PTHR31845">
    <property type="entry name" value="FINGER DOMAIN PROTEIN, PUTATIVE-RELATED"/>
    <property type="match status" value="1"/>
</dbReference>
<dbReference type="Proteomes" id="UP000324241">
    <property type="component" value="Unassembled WGS sequence"/>
</dbReference>
<comment type="subcellular location">
    <subcellularLocation>
        <location evidence="1">Nucleus</location>
    </subcellularLocation>
</comment>
<evidence type="ECO:0000256" key="6">
    <source>
        <dbReference type="ARBA" id="ARBA00023242"/>
    </source>
</evidence>
<dbReference type="InterPro" id="IPR036864">
    <property type="entry name" value="Zn2-C6_fun-type_DNA-bd_sf"/>
</dbReference>
<comment type="caution">
    <text evidence="7">The sequence shown here is derived from an EMBL/GenBank/DDBJ whole genome shotgun (WGS) entry which is preliminary data.</text>
</comment>
<dbReference type="CDD" id="cd00067">
    <property type="entry name" value="GAL4"/>
    <property type="match status" value="1"/>
</dbReference>
<evidence type="ECO:0000313" key="8">
    <source>
        <dbReference type="Proteomes" id="UP000324241"/>
    </source>
</evidence>
<dbReference type="PANTHER" id="PTHR31845:SF10">
    <property type="entry name" value="ZN(II)2CYS6 TRANSCRIPTION FACTOR (EUROFUNG)"/>
    <property type="match status" value="1"/>
</dbReference>
<dbReference type="GeneID" id="54327484"/>
<dbReference type="GO" id="GO:0008270">
    <property type="term" value="F:zinc ion binding"/>
    <property type="evidence" value="ECO:0007669"/>
    <property type="project" value="InterPro"/>
</dbReference>
<dbReference type="InterPro" id="IPR001138">
    <property type="entry name" value="Zn2Cys6_DnaBD"/>
</dbReference>
<organism evidence="7 8">
    <name type="scientific">Aspergillus tanneri</name>
    <dbReference type="NCBI Taxonomy" id="1220188"/>
    <lineage>
        <taxon>Eukaryota</taxon>
        <taxon>Fungi</taxon>
        <taxon>Dikarya</taxon>
        <taxon>Ascomycota</taxon>
        <taxon>Pezizomycotina</taxon>
        <taxon>Eurotiomycetes</taxon>
        <taxon>Eurotiomycetidae</taxon>
        <taxon>Eurotiales</taxon>
        <taxon>Aspergillaceae</taxon>
        <taxon>Aspergillus</taxon>
        <taxon>Aspergillus subgen. Circumdati</taxon>
    </lineage>
</organism>
<dbReference type="EMBL" id="QUQM01000003">
    <property type="protein sequence ID" value="KAA8648895.1"/>
    <property type="molecule type" value="Genomic_DNA"/>
</dbReference>
<dbReference type="AlphaFoldDB" id="A0A5M9MPE8"/>